<feature type="non-terminal residue" evidence="1">
    <location>
        <position position="124"/>
    </location>
</feature>
<dbReference type="Proteomes" id="UP000271974">
    <property type="component" value="Unassembled WGS sequence"/>
</dbReference>
<protein>
    <submittedName>
        <fullName evidence="1">Uncharacterized protein</fullName>
    </submittedName>
</protein>
<proteinExistence type="predicted"/>
<accession>A0A433SZ04</accession>
<evidence type="ECO:0000313" key="2">
    <source>
        <dbReference type="Proteomes" id="UP000271974"/>
    </source>
</evidence>
<sequence>CRRRSLWAAGRTPWLGKSARAAAGRWGRTLGPGSAALSADLRSVSDGWILPQSGTQGGDLLGTSLQVDGSGPRGLVRVVVHLEYNHKDAYLRFIRQECYVDLLQRLDELSTGRLAQLIERFIRA</sequence>
<dbReference type="AlphaFoldDB" id="A0A433SZ04"/>
<gene>
    <name evidence="1" type="ORF">EGW08_017692</name>
</gene>
<comment type="caution">
    <text evidence="1">The sequence shown here is derived from an EMBL/GenBank/DDBJ whole genome shotgun (WGS) entry which is preliminary data.</text>
</comment>
<reference evidence="1 2" key="1">
    <citation type="submission" date="2019-01" db="EMBL/GenBank/DDBJ databases">
        <title>A draft genome assembly of the solar-powered sea slug Elysia chlorotica.</title>
        <authorList>
            <person name="Cai H."/>
            <person name="Li Q."/>
            <person name="Fang X."/>
            <person name="Li J."/>
            <person name="Curtis N.E."/>
            <person name="Altenburger A."/>
            <person name="Shibata T."/>
            <person name="Feng M."/>
            <person name="Maeda T."/>
            <person name="Schwartz J.A."/>
            <person name="Shigenobu S."/>
            <person name="Lundholm N."/>
            <person name="Nishiyama T."/>
            <person name="Yang H."/>
            <person name="Hasebe M."/>
            <person name="Li S."/>
            <person name="Pierce S.K."/>
            <person name="Wang J."/>
        </authorList>
    </citation>
    <scope>NUCLEOTIDE SEQUENCE [LARGE SCALE GENOMIC DNA]</scope>
    <source>
        <strain evidence="1">EC2010</strain>
        <tissue evidence="1">Whole organism of an adult</tissue>
    </source>
</reference>
<name>A0A433SZ04_ELYCH</name>
<feature type="non-terminal residue" evidence="1">
    <location>
        <position position="1"/>
    </location>
</feature>
<organism evidence="1 2">
    <name type="scientific">Elysia chlorotica</name>
    <name type="common">Eastern emerald elysia</name>
    <name type="synonym">Sea slug</name>
    <dbReference type="NCBI Taxonomy" id="188477"/>
    <lineage>
        <taxon>Eukaryota</taxon>
        <taxon>Metazoa</taxon>
        <taxon>Spiralia</taxon>
        <taxon>Lophotrochozoa</taxon>
        <taxon>Mollusca</taxon>
        <taxon>Gastropoda</taxon>
        <taxon>Heterobranchia</taxon>
        <taxon>Euthyneura</taxon>
        <taxon>Panpulmonata</taxon>
        <taxon>Sacoglossa</taxon>
        <taxon>Placobranchoidea</taxon>
        <taxon>Plakobranchidae</taxon>
        <taxon>Elysia</taxon>
    </lineage>
</organism>
<keyword evidence="2" id="KW-1185">Reference proteome</keyword>
<dbReference type="EMBL" id="RQTK01000821">
    <property type="protein sequence ID" value="RUS74544.1"/>
    <property type="molecule type" value="Genomic_DNA"/>
</dbReference>
<evidence type="ECO:0000313" key="1">
    <source>
        <dbReference type="EMBL" id="RUS74544.1"/>
    </source>
</evidence>